<dbReference type="AlphaFoldDB" id="A0A9Q1GBQ6"/>
<proteinExistence type="predicted"/>
<name>A0A9Q1GBQ6_SYNKA</name>
<evidence type="ECO:0000259" key="2">
    <source>
        <dbReference type="Pfam" id="PF17921"/>
    </source>
</evidence>
<dbReference type="SUPFAM" id="SSF56672">
    <property type="entry name" value="DNA/RNA polymerases"/>
    <property type="match status" value="1"/>
</dbReference>
<dbReference type="PANTHER" id="PTHR37984">
    <property type="entry name" value="PROTEIN CBG26694"/>
    <property type="match status" value="1"/>
</dbReference>
<keyword evidence="4" id="KW-1185">Reference proteome</keyword>
<gene>
    <name evidence="3" type="ORF">SKAU_G00020070</name>
</gene>
<dbReference type="Proteomes" id="UP001152622">
    <property type="component" value="Chromosome 1"/>
</dbReference>
<evidence type="ECO:0000256" key="1">
    <source>
        <dbReference type="ARBA" id="ARBA00039658"/>
    </source>
</evidence>
<accession>A0A9Q1GBQ6</accession>
<reference evidence="3" key="1">
    <citation type="journal article" date="2023" name="Science">
        <title>Genome structures resolve the early diversification of teleost fishes.</title>
        <authorList>
            <person name="Parey E."/>
            <person name="Louis A."/>
            <person name="Montfort J."/>
            <person name="Bouchez O."/>
            <person name="Roques C."/>
            <person name="Iampietro C."/>
            <person name="Lluch J."/>
            <person name="Castinel A."/>
            <person name="Donnadieu C."/>
            <person name="Desvignes T."/>
            <person name="Floi Bucao C."/>
            <person name="Jouanno E."/>
            <person name="Wen M."/>
            <person name="Mejri S."/>
            <person name="Dirks R."/>
            <person name="Jansen H."/>
            <person name="Henkel C."/>
            <person name="Chen W.J."/>
            <person name="Zahm M."/>
            <person name="Cabau C."/>
            <person name="Klopp C."/>
            <person name="Thompson A.W."/>
            <person name="Robinson-Rechavi M."/>
            <person name="Braasch I."/>
            <person name="Lecointre G."/>
            <person name="Bobe J."/>
            <person name="Postlethwait J.H."/>
            <person name="Berthelot C."/>
            <person name="Roest Crollius H."/>
            <person name="Guiguen Y."/>
        </authorList>
    </citation>
    <scope>NUCLEOTIDE SEQUENCE</scope>
    <source>
        <strain evidence="3">WJC10195</strain>
    </source>
</reference>
<dbReference type="Pfam" id="PF17921">
    <property type="entry name" value="Integrase_H2C2"/>
    <property type="match status" value="1"/>
</dbReference>
<protein>
    <recommendedName>
        <fullName evidence="1">Gypsy retrotransposon integrase-like protein 1</fullName>
    </recommendedName>
</protein>
<evidence type="ECO:0000313" key="4">
    <source>
        <dbReference type="Proteomes" id="UP001152622"/>
    </source>
</evidence>
<comment type="caution">
    <text evidence="3">The sequence shown here is derived from an EMBL/GenBank/DDBJ whole genome shotgun (WGS) entry which is preliminary data.</text>
</comment>
<sequence length="121" mass="13927">MKMPAPTDAKAVQRFIGFVTYLLKFLPRLLECLQGMLMQLQSYNLTVTYKPGPEMYISDALSRAMIPSRRSDTLHMRHTVHASHIGGEACYRQARDTIFWPNMRGEIKDYVSNCSACNEYM</sequence>
<dbReference type="InterPro" id="IPR043502">
    <property type="entry name" value="DNA/RNA_pol_sf"/>
</dbReference>
<feature type="domain" description="Integrase zinc-binding" evidence="2">
    <location>
        <begin position="70"/>
        <end position="119"/>
    </location>
</feature>
<dbReference type="InterPro" id="IPR041588">
    <property type="entry name" value="Integrase_H2C2"/>
</dbReference>
<dbReference type="OrthoDB" id="2286242at2759"/>
<dbReference type="InterPro" id="IPR050951">
    <property type="entry name" value="Retrovirus_Pol_polyprotein"/>
</dbReference>
<dbReference type="EMBL" id="JAINUF010000001">
    <property type="protein sequence ID" value="KAJ8381229.1"/>
    <property type="molecule type" value="Genomic_DNA"/>
</dbReference>
<evidence type="ECO:0000313" key="3">
    <source>
        <dbReference type="EMBL" id="KAJ8381229.1"/>
    </source>
</evidence>
<dbReference type="Gene3D" id="1.10.340.70">
    <property type="match status" value="1"/>
</dbReference>
<dbReference type="PANTHER" id="PTHR37984:SF8">
    <property type="entry name" value="CCHC-TYPE DOMAIN-CONTAINING PROTEIN"/>
    <property type="match status" value="1"/>
</dbReference>
<organism evidence="3 4">
    <name type="scientific">Synaphobranchus kaupii</name>
    <name type="common">Kaup's arrowtooth eel</name>
    <dbReference type="NCBI Taxonomy" id="118154"/>
    <lineage>
        <taxon>Eukaryota</taxon>
        <taxon>Metazoa</taxon>
        <taxon>Chordata</taxon>
        <taxon>Craniata</taxon>
        <taxon>Vertebrata</taxon>
        <taxon>Euteleostomi</taxon>
        <taxon>Actinopterygii</taxon>
        <taxon>Neopterygii</taxon>
        <taxon>Teleostei</taxon>
        <taxon>Anguilliformes</taxon>
        <taxon>Synaphobranchidae</taxon>
        <taxon>Synaphobranchus</taxon>
    </lineage>
</organism>